<dbReference type="Gene3D" id="3.40.50.1820">
    <property type="entry name" value="alpha/beta hydrolase"/>
    <property type="match status" value="1"/>
</dbReference>
<reference evidence="3" key="1">
    <citation type="journal article" date="2021" name="J Fungi (Basel)">
        <title>Virulence traits and population genomics of the black yeast Aureobasidium melanogenum.</title>
        <authorList>
            <person name="Cernosa A."/>
            <person name="Sun X."/>
            <person name="Gostincar C."/>
            <person name="Fang C."/>
            <person name="Gunde-Cimerman N."/>
            <person name="Song Z."/>
        </authorList>
    </citation>
    <scope>NUCLEOTIDE SEQUENCE</scope>
    <source>
        <strain evidence="3">EXF-8016</strain>
    </source>
</reference>
<dbReference type="InterPro" id="IPR012340">
    <property type="entry name" value="NA-bd_OB-fold"/>
</dbReference>
<dbReference type="SUPFAM" id="SSF53474">
    <property type="entry name" value="alpha/beta-Hydrolases"/>
    <property type="match status" value="1"/>
</dbReference>
<feature type="compositionally biased region" description="Polar residues" evidence="1">
    <location>
        <begin position="467"/>
        <end position="476"/>
    </location>
</feature>
<feature type="compositionally biased region" description="Polar residues" evidence="1">
    <location>
        <begin position="640"/>
        <end position="654"/>
    </location>
</feature>
<dbReference type="SUPFAM" id="SSF50249">
    <property type="entry name" value="Nucleic acid-binding proteins"/>
    <property type="match status" value="1"/>
</dbReference>
<feature type="non-terminal residue" evidence="3">
    <location>
        <position position="1203"/>
    </location>
</feature>
<dbReference type="PANTHER" id="PTHR47842:SF3">
    <property type="entry name" value="DUF676 DOMAIN-CONTAINING PROTEIN"/>
    <property type="match status" value="1"/>
</dbReference>
<feature type="compositionally biased region" description="Basic and acidic residues" evidence="1">
    <location>
        <begin position="655"/>
        <end position="666"/>
    </location>
</feature>
<dbReference type="EMBL" id="JAHFYH010000112">
    <property type="protein sequence ID" value="KAH0212617.1"/>
    <property type="molecule type" value="Genomic_DNA"/>
</dbReference>
<feature type="compositionally biased region" description="Low complexity" evidence="1">
    <location>
        <begin position="245"/>
        <end position="262"/>
    </location>
</feature>
<feature type="compositionally biased region" description="Basic and acidic residues" evidence="1">
    <location>
        <begin position="556"/>
        <end position="600"/>
    </location>
</feature>
<organism evidence="3 4">
    <name type="scientific">Aureobasidium melanogenum</name>
    <name type="common">Aureobasidium pullulans var. melanogenum</name>
    <dbReference type="NCBI Taxonomy" id="46634"/>
    <lineage>
        <taxon>Eukaryota</taxon>
        <taxon>Fungi</taxon>
        <taxon>Dikarya</taxon>
        <taxon>Ascomycota</taxon>
        <taxon>Pezizomycotina</taxon>
        <taxon>Dothideomycetes</taxon>
        <taxon>Dothideomycetidae</taxon>
        <taxon>Dothideales</taxon>
        <taxon>Saccotheciaceae</taxon>
        <taxon>Aureobasidium</taxon>
    </lineage>
</organism>
<feature type="region of interest" description="Disordered" evidence="1">
    <location>
        <begin position="214"/>
        <end position="265"/>
    </location>
</feature>
<feature type="region of interest" description="Disordered" evidence="1">
    <location>
        <begin position="463"/>
        <end position="526"/>
    </location>
</feature>
<feature type="compositionally biased region" description="Acidic residues" evidence="1">
    <location>
        <begin position="413"/>
        <end position="432"/>
    </location>
</feature>
<dbReference type="PANTHER" id="PTHR47842">
    <property type="entry name" value="EXPRESSED PROTEIN"/>
    <property type="match status" value="1"/>
</dbReference>
<evidence type="ECO:0000313" key="4">
    <source>
        <dbReference type="Proteomes" id="UP000767238"/>
    </source>
</evidence>
<name>A0A9P8G760_AURME</name>
<dbReference type="Proteomes" id="UP000767238">
    <property type="component" value="Unassembled WGS sequence"/>
</dbReference>
<feature type="region of interest" description="Disordered" evidence="1">
    <location>
        <begin position="556"/>
        <end position="674"/>
    </location>
</feature>
<dbReference type="OrthoDB" id="3248508at2759"/>
<feature type="compositionally biased region" description="Basic and acidic residues" evidence="1">
    <location>
        <begin position="608"/>
        <end position="617"/>
    </location>
</feature>
<evidence type="ECO:0000259" key="2">
    <source>
        <dbReference type="Pfam" id="PF12697"/>
    </source>
</evidence>
<gene>
    <name evidence="3" type="ORF">KCV03_g9265</name>
</gene>
<feature type="region of interest" description="Disordered" evidence="1">
    <location>
        <begin position="394"/>
        <end position="451"/>
    </location>
</feature>
<comment type="caution">
    <text evidence="3">The sequence shown here is derived from an EMBL/GenBank/DDBJ whole genome shotgun (WGS) entry which is preliminary data.</text>
</comment>
<feature type="compositionally biased region" description="Basic and acidic residues" evidence="1">
    <location>
        <begin position="515"/>
        <end position="526"/>
    </location>
</feature>
<accession>A0A9P8G760</accession>
<protein>
    <recommendedName>
        <fullName evidence="2">AB hydrolase-1 domain-containing protein</fullName>
    </recommendedName>
</protein>
<feature type="compositionally biased region" description="Basic and acidic residues" evidence="1">
    <location>
        <begin position="394"/>
        <end position="412"/>
    </location>
</feature>
<evidence type="ECO:0000313" key="3">
    <source>
        <dbReference type="EMBL" id="KAH0212617.1"/>
    </source>
</evidence>
<proteinExistence type="predicted"/>
<evidence type="ECO:0000256" key="1">
    <source>
        <dbReference type="SAM" id="MobiDB-lite"/>
    </source>
</evidence>
<reference evidence="3" key="2">
    <citation type="submission" date="2021-08" db="EMBL/GenBank/DDBJ databases">
        <authorList>
            <person name="Gostincar C."/>
            <person name="Sun X."/>
            <person name="Song Z."/>
            <person name="Gunde-Cimerman N."/>
        </authorList>
    </citation>
    <scope>NUCLEOTIDE SEQUENCE</scope>
    <source>
        <strain evidence="3">EXF-8016</strain>
    </source>
</reference>
<dbReference type="InterPro" id="IPR029058">
    <property type="entry name" value="AB_hydrolase_fold"/>
</dbReference>
<feature type="domain" description="AB hydrolase-1" evidence="2">
    <location>
        <begin position="86"/>
        <end position="200"/>
    </location>
</feature>
<feature type="region of interest" description="Disordered" evidence="1">
    <location>
        <begin position="1"/>
        <end position="76"/>
    </location>
</feature>
<dbReference type="Pfam" id="PF12697">
    <property type="entry name" value="Abhydrolase_6"/>
    <property type="match status" value="1"/>
</dbReference>
<sequence length="1203" mass="134095">MSKENSHQRTGGPPPLPPRQVSGVNLLVSEDVEDDDLPPPSYESVTAESYGNDYLTLSHDDPRSRSTQSLLPSPLDEQGDRRELLLIFIHGFMGDETSFQSFPAHVHSLVAALLSETHIVHTKIYPRYRSKKKIDFARDDFSRWLSPHEGPTTDVILLGHSMGGLLSAEVALIPSLADGSLRHRLIGTINFDVPFLGMHPRVVKVGLASIFSPAPSKSPHDHENTPPGTSTQAGGDYFEDRPSASTSTTSMKSPQSSLSPSQIDPNYNPAFKNDVVLPVRKGWEGAWYFLNKHSSDLRTATKQLVKSHLEFGGAMADYSGLKLRYTRIRGLEEQSERTRRAVIGSSVAPPRVRFVNYYTSSTGRPKKPKTPTSPEASIATPTLTANIIDVDHKTTDQDEEKYSGEFSPRDDQVLETDDDIKEFETTENDELMSMDHLEPAPMSEVGGDSSDLESWVDATENMELAPSDSNTSTDATNHTHEIEQDLDVDTTLPEKSPEVPADGLQPLPPVPDPPAKPEKPPFFADKDARKLAEKEYDRVLTLYFRALKDREKALRDREKLEKKRERQAIKEGKKAEKEAIKSDKNKEKERKKTIERRETDQENVMAAEQKEAQKEWKAALNHSWNDDDSTIEPLSKRKSSSQSAILSPQESRTPSGEEQKPFKDRTFCTLPPKDNSGIRDPTWVRVLMKDVDLVEAHCGLFFPDPNDDRYEKLIGDVGERGTDDMVGQSPSIQSFFPLQTSPLKTSLRTSSLTPGDGFTSSELDFSLLPAQKDDWTPSADYDEYDIDSLVSGPNRIKIVGRVVNLFESSPKAKLPNAAKGSVHLVVKDNTSAATVKLSYTRIAHGLRIGQLVAVWATYVADGDRGIFPCAVAPLYIKIFPEKDKSCHILVLDDLKFAQLCRKPLNYESTLMSLKVFTHGGSEVTEAKILVIVKSISTRKRVTKKDGTTADLVKVGVMDDTSEAILSLWGVASTTPMEWQPSQTALLISSPSLNVSHQTWLALTSSTFIDVDPCIPEAERLRAFAGHMIRRRHVNPAYPDKEYELWSVSKPDEHVLYSLADLDDRAREAPEDEFEGYLSVIILDLNMTSLRQQNMLMCNECCGIPLYANSIVAKCKQCDEQVPLRINPRLIGKLIDESGCMLSGKLVLSDHAWTRLLGRSAEELMYSSASTLKSVEQRMLHVRITLQFWWSAGVGKLVITDVLE</sequence>
<dbReference type="AlphaFoldDB" id="A0A9P8G760"/>
<dbReference type="Gene3D" id="2.40.50.140">
    <property type="entry name" value="Nucleic acid-binding proteins"/>
    <property type="match status" value="1"/>
</dbReference>
<dbReference type="InterPro" id="IPR000073">
    <property type="entry name" value="AB_hydrolase_1"/>
</dbReference>